<name>A0AAN6Y165_9PEZI</name>
<gene>
    <name evidence="1" type="ORF">QBC37DRAFT_377152</name>
</gene>
<organism evidence="1 2">
    <name type="scientific">Rhypophila decipiens</name>
    <dbReference type="NCBI Taxonomy" id="261697"/>
    <lineage>
        <taxon>Eukaryota</taxon>
        <taxon>Fungi</taxon>
        <taxon>Dikarya</taxon>
        <taxon>Ascomycota</taxon>
        <taxon>Pezizomycotina</taxon>
        <taxon>Sordariomycetes</taxon>
        <taxon>Sordariomycetidae</taxon>
        <taxon>Sordariales</taxon>
        <taxon>Naviculisporaceae</taxon>
        <taxon>Rhypophila</taxon>
    </lineage>
</organism>
<proteinExistence type="predicted"/>
<dbReference type="Proteomes" id="UP001301769">
    <property type="component" value="Unassembled WGS sequence"/>
</dbReference>
<dbReference type="AlphaFoldDB" id="A0AAN6Y165"/>
<comment type="caution">
    <text evidence="1">The sequence shown here is derived from an EMBL/GenBank/DDBJ whole genome shotgun (WGS) entry which is preliminary data.</text>
</comment>
<accession>A0AAN6Y165</accession>
<reference evidence="1" key="2">
    <citation type="submission" date="2023-05" db="EMBL/GenBank/DDBJ databases">
        <authorList>
            <consortium name="Lawrence Berkeley National Laboratory"/>
            <person name="Steindorff A."/>
            <person name="Hensen N."/>
            <person name="Bonometti L."/>
            <person name="Westerberg I."/>
            <person name="Brannstrom I.O."/>
            <person name="Guillou S."/>
            <person name="Cros-Aarteil S."/>
            <person name="Calhoun S."/>
            <person name="Haridas S."/>
            <person name="Kuo A."/>
            <person name="Mondo S."/>
            <person name="Pangilinan J."/>
            <person name="Riley R."/>
            <person name="Labutti K."/>
            <person name="Andreopoulos B."/>
            <person name="Lipzen A."/>
            <person name="Chen C."/>
            <person name="Yanf M."/>
            <person name="Daum C."/>
            <person name="Ng V."/>
            <person name="Clum A."/>
            <person name="Ohm R."/>
            <person name="Martin F."/>
            <person name="Silar P."/>
            <person name="Natvig D."/>
            <person name="Lalanne C."/>
            <person name="Gautier V."/>
            <person name="Ament-Velasquez S.L."/>
            <person name="Kruys A."/>
            <person name="Hutchinson M.I."/>
            <person name="Powell A.J."/>
            <person name="Barry K."/>
            <person name="Miller A.N."/>
            <person name="Grigoriev I.V."/>
            <person name="Debuchy R."/>
            <person name="Gladieux P."/>
            <person name="Thoren M.H."/>
            <person name="Johannesson H."/>
        </authorList>
    </citation>
    <scope>NUCLEOTIDE SEQUENCE</scope>
    <source>
        <strain evidence="1">PSN293</strain>
    </source>
</reference>
<reference evidence="1" key="1">
    <citation type="journal article" date="2023" name="Mol. Phylogenet. Evol.">
        <title>Genome-scale phylogeny and comparative genomics of the fungal order Sordariales.</title>
        <authorList>
            <person name="Hensen N."/>
            <person name="Bonometti L."/>
            <person name="Westerberg I."/>
            <person name="Brannstrom I.O."/>
            <person name="Guillou S."/>
            <person name="Cros-Aarteil S."/>
            <person name="Calhoun S."/>
            <person name="Haridas S."/>
            <person name="Kuo A."/>
            <person name="Mondo S."/>
            <person name="Pangilinan J."/>
            <person name="Riley R."/>
            <person name="LaButti K."/>
            <person name="Andreopoulos B."/>
            <person name="Lipzen A."/>
            <person name="Chen C."/>
            <person name="Yan M."/>
            <person name="Daum C."/>
            <person name="Ng V."/>
            <person name="Clum A."/>
            <person name="Steindorff A."/>
            <person name="Ohm R.A."/>
            <person name="Martin F."/>
            <person name="Silar P."/>
            <person name="Natvig D.O."/>
            <person name="Lalanne C."/>
            <person name="Gautier V."/>
            <person name="Ament-Velasquez S.L."/>
            <person name="Kruys A."/>
            <person name="Hutchinson M.I."/>
            <person name="Powell A.J."/>
            <person name="Barry K."/>
            <person name="Miller A.N."/>
            <person name="Grigoriev I.V."/>
            <person name="Debuchy R."/>
            <person name="Gladieux P."/>
            <person name="Hiltunen Thoren M."/>
            <person name="Johannesson H."/>
        </authorList>
    </citation>
    <scope>NUCLEOTIDE SEQUENCE</scope>
    <source>
        <strain evidence="1">PSN293</strain>
    </source>
</reference>
<dbReference type="EMBL" id="MU858177">
    <property type="protein sequence ID" value="KAK4210356.1"/>
    <property type="molecule type" value="Genomic_DNA"/>
</dbReference>
<evidence type="ECO:0000313" key="1">
    <source>
        <dbReference type="EMBL" id="KAK4210356.1"/>
    </source>
</evidence>
<keyword evidence="2" id="KW-1185">Reference proteome</keyword>
<sequence length="300" mass="34523">MSATKTPTHVILSRVWAKSRQKLIHHIILIDIANLPSNFPTGVPPNPITDPPPDMIVADNAMIAQEYHSIYFPKRNKALKKEDEPPRVHESVFLRTLAYVPQPPQALLPDMPDWMPHHNYEYYNEILDNTPTKIWSVDRHPPAFGSIHVAYKISWQGVDIILTPAVKGRGKNAAPHMDKTTATYAGLHAPEHKNPKFKYHNNKIQNLWEDQYTWGWELFRGKVIYNGSYVPGEGLNLGTDDWNEGWSGWRLNRKSEQKRKNLTPDWYREGAPADRDDALIWKALQVEERRLKCKGGDTNV</sequence>
<protein>
    <submittedName>
        <fullName evidence="1">Uncharacterized protein</fullName>
    </submittedName>
</protein>
<evidence type="ECO:0000313" key="2">
    <source>
        <dbReference type="Proteomes" id="UP001301769"/>
    </source>
</evidence>